<dbReference type="PIRSF" id="PIRSF020979">
    <property type="entry name" value="UCP020979"/>
    <property type="match status" value="1"/>
</dbReference>
<evidence type="ECO:0000259" key="1">
    <source>
        <dbReference type="Pfam" id="PF11202"/>
    </source>
</evidence>
<gene>
    <name evidence="3" type="ORF">ORD21_11795</name>
</gene>
<feature type="domain" description="Cysteine protease StiP N-terminal" evidence="1">
    <location>
        <begin position="10"/>
        <end position="245"/>
    </location>
</feature>
<dbReference type="EMBL" id="JAPMIV010000022">
    <property type="protein sequence ID" value="MDV6375271.1"/>
    <property type="molecule type" value="Genomic_DNA"/>
</dbReference>
<dbReference type="Proteomes" id="UP001276150">
    <property type="component" value="Unassembled WGS sequence"/>
</dbReference>
<dbReference type="InterPro" id="IPR011215">
    <property type="entry name" value="StiP_N"/>
</dbReference>
<sequence>MTQIQALFHTFDSADVTVQLRPAAPRLVTVAEKEALLRQGLSYGMLLTPETRPSTVQMVAYHDALTRNGPRVATLIAALTAHLLDNISRPVLVSLARAGTPVGCAMTRFARRRGQGLPHHTLSIIRGSGIDQEALKRVQHVHPGATLIFVDGWTGKGSIADTLSSSLPAGVPPLLAVLSDPAGVASFAATHDDLLLPHAALNATISGLMSRTFVDAASERGGELHGVRTEEHLRPDDVTGEYLAALDALDTGENPPLDPGPRPVRPYDTVLALAAGLGITDPHLVKPGVGEATRVFLRRQPAGLLLRDAVHPDILHLKEMAEMADIPVTVHAELPYLAAALIDPRTGEAT</sequence>
<dbReference type="RefSeq" id="WP_317640605.1">
    <property type="nucleotide sequence ID" value="NZ_JAPMIV010000022.1"/>
</dbReference>
<dbReference type="InterPro" id="IPR048336">
    <property type="entry name" value="StiP-like"/>
</dbReference>
<reference evidence="3 4" key="1">
    <citation type="submission" date="2022-11" db="EMBL/GenBank/DDBJ databases">
        <title>Deinococcus ZS9-10, Low Temperature and Draught-tolerating, UV-resistant Bacteria from Continental Antarctica.</title>
        <authorList>
            <person name="Cheng L."/>
        </authorList>
    </citation>
    <scope>NUCLEOTIDE SEQUENCE [LARGE SCALE GENOMIC DNA]</scope>
    <source>
        <strain evidence="3 4">ZS9-10</strain>
    </source>
</reference>
<evidence type="ECO:0000313" key="3">
    <source>
        <dbReference type="EMBL" id="MDV6375271.1"/>
    </source>
</evidence>
<proteinExistence type="predicted"/>
<name>A0ABU4DS68_9DEIO</name>
<dbReference type="Pfam" id="PF15608">
    <property type="entry name" value="PELOTA_1"/>
    <property type="match status" value="1"/>
</dbReference>
<evidence type="ECO:0000259" key="2">
    <source>
        <dbReference type="Pfam" id="PF15608"/>
    </source>
</evidence>
<evidence type="ECO:0000313" key="4">
    <source>
        <dbReference type="Proteomes" id="UP001276150"/>
    </source>
</evidence>
<dbReference type="InterPro" id="IPR028157">
    <property type="entry name" value="PELOTA_dom"/>
</dbReference>
<keyword evidence="4" id="KW-1185">Reference proteome</keyword>
<feature type="domain" description="PELOTA RNA-binding" evidence="2">
    <location>
        <begin position="267"/>
        <end position="343"/>
    </location>
</feature>
<protein>
    <submittedName>
        <fullName evidence="3">Tellurite-like stress resistance cysteine protease StiP</fullName>
    </submittedName>
</protein>
<organism evidence="3 4">
    <name type="scientific">Deinococcus arenicola</name>
    <dbReference type="NCBI Taxonomy" id="2994950"/>
    <lineage>
        <taxon>Bacteria</taxon>
        <taxon>Thermotogati</taxon>
        <taxon>Deinococcota</taxon>
        <taxon>Deinococci</taxon>
        <taxon>Deinococcales</taxon>
        <taxon>Deinococcaceae</taxon>
        <taxon>Deinococcus</taxon>
    </lineage>
</organism>
<dbReference type="Pfam" id="PF11202">
    <property type="entry name" value="StiP"/>
    <property type="match status" value="1"/>
</dbReference>
<comment type="caution">
    <text evidence="3">The sequence shown here is derived from an EMBL/GenBank/DDBJ whole genome shotgun (WGS) entry which is preliminary data.</text>
</comment>
<accession>A0ABU4DS68</accession>